<protein>
    <submittedName>
        <fullName evidence="1">Uncharacterized protein</fullName>
    </submittedName>
</protein>
<dbReference type="GeneID" id="78288963"/>
<accession>A0A1I0GCL3</accession>
<keyword evidence="2" id="KW-1185">Reference proteome</keyword>
<sequence>MKLFDEWVYRNLRRYGNVSINPKWIKLFGTDNIIKDIEGNGFNNVEIDCYSRDCLRGKYVITPRDMLDNQFCIIKAR</sequence>
<reference evidence="2" key="1">
    <citation type="submission" date="2016-10" db="EMBL/GenBank/DDBJ databases">
        <authorList>
            <person name="Varghese N."/>
            <person name="Submissions S."/>
        </authorList>
    </citation>
    <scope>NUCLEOTIDE SEQUENCE [LARGE SCALE GENOMIC DNA]</scope>
    <source>
        <strain evidence="2">DSM 1551</strain>
    </source>
</reference>
<proteinExistence type="predicted"/>
<dbReference type="EMBL" id="FOIN01000028">
    <property type="protein sequence ID" value="SET68631.1"/>
    <property type="molecule type" value="Genomic_DNA"/>
</dbReference>
<dbReference type="RefSeq" id="WP_092355139.1">
    <property type="nucleotide sequence ID" value="NZ_FOIN01000028.1"/>
</dbReference>
<dbReference type="AlphaFoldDB" id="A0A1I0GCL3"/>
<gene>
    <name evidence="1" type="ORF">SAMN04489758_12826</name>
</gene>
<evidence type="ECO:0000313" key="2">
    <source>
        <dbReference type="Proteomes" id="UP000198558"/>
    </source>
</evidence>
<organism evidence="1 2">
    <name type="scientific">Thomasclavelia cocleata</name>
    <dbReference type="NCBI Taxonomy" id="69824"/>
    <lineage>
        <taxon>Bacteria</taxon>
        <taxon>Bacillati</taxon>
        <taxon>Bacillota</taxon>
        <taxon>Erysipelotrichia</taxon>
        <taxon>Erysipelotrichales</taxon>
        <taxon>Coprobacillaceae</taxon>
        <taxon>Thomasclavelia</taxon>
    </lineage>
</organism>
<evidence type="ECO:0000313" key="1">
    <source>
        <dbReference type="EMBL" id="SET68631.1"/>
    </source>
</evidence>
<dbReference type="Proteomes" id="UP000198558">
    <property type="component" value="Unassembled WGS sequence"/>
</dbReference>
<name>A0A1I0GCL3_9FIRM</name>